<dbReference type="OrthoDB" id="9800174at2"/>
<protein>
    <recommendedName>
        <fullName evidence="3">Pullulanase N2 domain-containing protein</fullName>
    </recommendedName>
</protein>
<organism evidence="4 5">
    <name type="scientific">Massilia horti</name>
    <dbReference type="NCBI Taxonomy" id="2562153"/>
    <lineage>
        <taxon>Bacteria</taxon>
        <taxon>Pseudomonadati</taxon>
        <taxon>Pseudomonadota</taxon>
        <taxon>Betaproteobacteria</taxon>
        <taxon>Burkholderiales</taxon>
        <taxon>Oxalobacteraceae</taxon>
        <taxon>Telluria group</taxon>
        <taxon>Massilia</taxon>
    </lineage>
</organism>
<reference evidence="4 5" key="1">
    <citation type="submission" date="2019-03" db="EMBL/GenBank/DDBJ databases">
        <title>Draft genome of Massilia hortus sp. nov., a novel bacterial species of the Oxalobacteraceae family.</title>
        <authorList>
            <person name="Peta V."/>
            <person name="Raths R."/>
            <person name="Bucking H."/>
        </authorList>
    </citation>
    <scope>NUCLEOTIDE SEQUENCE [LARGE SCALE GENOMIC DNA]</scope>
    <source>
        <strain evidence="4 5">ONC3</strain>
    </source>
</reference>
<dbReference type="RefSeq" id="WP_135192109.1">
    <property type="nucleotide sequence ID" value="NZ_SPUM01000149.1"/>
</dbReference>
<dbReference type="Gene3D" id="2.60.40.1130">
    <property type="entry name" value="Rab geranylgeranyltransferase alpha-subunit, insert domain"/>
    <property type="match status" value="1"/>
</dbReference>
<proteinExistence type="predicted"/>
<gene>
    <name evidence="4" type="ORF">E4O92_23715</name>
</gene>
<evidence type="ECO:0000313" key="5">
    <source>
        <dbReference type="Proteomes" id="UP000297258"/>
    </source>
</evidence>
<feature type="signal peptide" evidence="2">
    <location>
        <begin position="1"/>
        <end position="22"/>
    </location>
</feature>
<comment type="caution">
    <text evidence="4">The sequence shown here is derived from an EMBL/GenBank/DDBJ whole genome shotgun (WGS) entry which is preliminary data.</text>
</comment>
<dbReference type="EMBL" id="SPUM01000149">
    <property type="protein sequence ID" value="TFW27517.1"/>
    <property type="molecule type" value="Genomic_DNA"/>
</dbReference>
<dbReference type="Pfam" id="PF17967">
    <property type="entry name" value="Pullulanase_N2"/>
    <property type="match status" value="1"/>
</dbReference>
<keyword evidence="2" id="KW-0732">Signal</keyword>
<dbReference type="Proteomes" id="UP000297258">
    <property type="component" value="Unassembled WGS sequence"/>
</dbReference>
<feature type="domain" description="Pullulanase N2" evidence="3">
    <location>
        <begin position="47"/>
        <end position="89"/>
    </location>
</feature>
<sequence length="102" mass="10540">MTIKLRTAAALLAAALPCSARAAIPVSACDAPAMQSLSPDPGGRFGARAVWLDRRLAKWPGADASGVFKLYHSREARINATGGRPVTGAGGAQIIEEAERPS</sequence>
<evidence type="ECO:0000256" key="2">
    <source>
        <dbReference type="SAM" id="SignalP"/>
    </source>
</evidence>
<accession>A0A4Y9SPW4</accession>
<feature type="region of interest" description="Disordered" evidence="1">
    <location>
        <begin position="81"/>
        <end position="102"/>
    </location>
</feature>
<dbReference type="InterPro" id="IPR040671">
    <property type="entry name" value="Pullulanase_N2"/>
</dbReference>
<feature type="chain" id="PRO_5021280360" description="Pullulanase N2 domain-containing protein" evidence="2">
    <location>
        <begin position="23"/>
        <end position="102"/>
    </location>
</feature>
<keyword evidence="5" id="KW-1185">Reference proteome</keyword>
<name>A0A4Y9SPW4_9BURK</name>
<evidence type="ECO:0000256" key="1">
    <source>
        <dbReference type="SAM" id="MobiDB-lite"/>
    </source>
</evidence>
<evidence type="ECO:0000259" key="3">
    <source>
        <dbReference type="Pfam" id="PF17967"/>
    </source>
</evidence>
<evidence type="ECO:0000313" key="4">
    <source>
        <dbReference type="EMBL" id="TFW27517.1"/>
    </source>
</evidence>
<dbReference type="AlphaFoldDB" id="A0A4Y9SPW4"/>